<sequence length="352" mass="40338">MKRMIFFVAIVLLASLGFWFIMKKNSGVYERNDEKIPSPYQAYQPVTPAYQGTDFSIEEICSTNISLSASPNPVKAYESVNDQIIINCARGDDETSKGDNQYYKIAGNGTITDSLYVKYSGFWTVLIDSFTVATKESEAYFTSWPLNGDTTRKRFRVYNADFSMPGPELEATWEKATRESQYHFVRAYVNNRVFTRALYYCKGGEWNTLWKKTPGYESERDSESAMRYQNDLYRSGDNDPTLQTDVQLEYFHQQDRIKYYHNIGGGAPATEAVGWRGTGFFKTTIDKKPFHFSIPDLVVEKERSDGFKTRLYGAKEPKSSVVLISTKFYHSPSGFALYAPDASKMYRIKPNQ</sequence>
<protein>
    <submittedName>
        <fullName evidence="1">Uncharacterized protein</fullName>
    </submittedName>
</protein>
<evidence type="ECO:0000313" key="2">
    <source>
        <dbReference type="Proteomes" id="UP000245647"/>
    </source>
</evidence>
<organism evidence="1 2">
    <name type="scientific">Pararcticibacter amylolyticus</name>
    <dbReference type="NCBI Taxonomy" id="2173175"/>
    <lineage>
        <taxon>Bacteria</taxon>
        <taxon>Pseudomonadati</taxon>
        <taxon>Bacteroidota</taxon>
        <taxon>Sphingobacteriia</taxon>
        <taxon>Sphingobacteriales</taxon>
        <taxon>Sphingobacteriaceae</taxon>
        <taxon>Pararcticibacter</taxon>
    </lineage>
</organism>
<proteinExistence type="predicted"/>
<accession>A0A2U2PAW0</accession>
<keyword evidence="2" id="KW-1185">Reference proteome</keyword>
<dbReference type="EMBL" id="QEAS01000023">
    <property type="protein sequence ID" value="PWG78538.1"/>
    <property type="molecule type" value="Genomic_DNA"/>
</dbReference>
<dbReference type="OrthoDB" id="7024294at2"/>
<evidence type="ECO:0000313" key="1">
    <source>
        <dbReference type="EMBL" id="PWG78538.1"/>
    </source>
</evidence>
<gene>
    <name evidence="1" type="ORF">DDR33_21480</name>
</gene>
<dbReference type="Proteomes" id="UP000245647">
    <property type="component" value="Unassembled WGS sequence"/>
</dbReference>
<comment type="caution">
    <text evidence="1">The sequence shown here is derived from an EMBL/GenBank/DDBJ whole genome shotgun (WGS) entry which is preliminary data.</text>
</comment>
<dbReference type="AlphaFoldDB" id="A0A2U2PAW0"/>
<reference evidence="1 2" key="1">
    <citation type="submission" date="2018-04" db="EMBL/GenBank/DDBJ databases">
        <title>Pedobacter chongqingensis sp. nov., isolated from a rottenly hemp rope.</title>
        <authorList>
            <person name="Cai Y."/>
        </authorList>
    </citation>
    <scope>NUCLEOTIDE SEQUENCE [LARGE SCALE GENOMIC DNA]</scope>
    <source>
        <strain evidence="1 2">FJ4-8</strain>
    </source>
</reference>
<dbReference type="RefSeq" id="WP_109417864.1">
    <property type="nucleotide sequence ID" value="NZ_QEAS01000023.1"/>
</dbReference>
<name>A0A2U2PAW0_9SPHI</name>